<dbReference type="Gene3D" id="1.10.760.10">
    <property type="entry name" value="Cytochrome c-like domain"/>
    <property type="match status" value="1"/>
</dbReference>
<dbReference type="InterPro" id="IPR011042">
    <property type="entry name" value="6-blade_b-propeller_TolB-like"/>
</dbReference>
<reference evidence="7 8" key="1">
    <citation type="submission" date="2019-03" db="EMBL/GenBank/DDBJ databases">
        <title>Genomic Encyclopedia of Archaeal and Bacterial Type Strains, Phase II (KMG-II): from individual species to whole genera.</title>
        <authorList>
            <person name="Goeker M."/>
        </authorList>
    </citation>
    <scope>NUCLEOTIDE SEQUENCE [LARGE SCALE GENOMIC DNA]</scope>
    <source>
        <strain evidence="7 8">DSM 22554</strain>
    </source>
</reference>
<comment type="caution">
    <text evidence="7">The sequence shown here is derived from an EMBL/GenBank/DDBJ whole genome shotgun (WGS) entry which is preliminary data.</text>
</comment>
<dbReference type="PROSITE" id="PS51257">
    <property type="entry name" value="PROKAR_LIPOPROTEIN"/>
    <property type="match status" value="1"/>
</dbReference>
<evidence type="ECO:0000313" key="8">
    <source>
        <dbReference type="Proteomes" id="UP000294616"/>
    </source>
</evidence>
<keyword evidence="8" id="KW-1185">Reference proteome</keyword>
<evidence type="ECO:0000256" key="4">
    <source>
        <dbReference type="PROSITE-ProRule" id="PRU00433"/>
    </source>
</evidence>
<dbReference type="GO" id="GO:0009055">
    <property type="term" value="F:electron transfer activity"/>
    <property type="evidence" value="ECO:0007669"/>
    <property type="project" value="InterPro"/>
</dbReference>
<dbReference type="Gene3D" id="1.25.10.10">
    <property type="entry name" value="Leucine-rich Repeat Variant"/>
    <property type="match status" value="1"/>
</dbReference>
<protein>
    <submittedName>
        <fullName evidence="7">Mono/diheme cytochrome c family protein</fullName>
    </submittedName>
</protein>
<feature type="signal peptide" evidence="5">
    <location>
        <begin position="1"/>
        <end position="28"/>
    </location>
</feature>
<dbReference type="InterPro" id="IPR009056">
    <property type="entry name" value="Cyt_c-like_dom"/>
</dbReference>
<evidence type="ECO:0000259" key="6">
    <source>
        <dbReference type="PROSITE" id="PS51007"/>
    </source>
</evidence>
<dbReference type="InterPro" id="IPR036909">
    <property type="entry name" value="Cyt_c-like_dom_sf"/>
</dbReference>
<evidence type="ECO:0000256" key="1">
    <source>
        <dbReference type="ARBA" id="ARBA00022617"/>
    </source>
</evidence>
<dbReference type="InterPro" id="IPR055557">
    <property type="entry name" value="DUF7133"/>
</dbReference>
<dbReference type="Pfam" id="PF13442">
    <property type="entry name" value="Cytochrome_CBB3"/>
    <property type="match status" value="1"/>
</dbReference>
<sequence length="761" mass="84971">MKTKHIYPIKLLQLFLPFLLLVAISCNTQPKVQDFSVSPVVSPEDAIEKMEIEKGFEVELVASEPLLDAPIAMTFDEKGRIWVIEMKSFMLDTIGTGEDQPTGQISILEDKDGDGVYEDKKVFLDSLVLPRAISLFSDGILVAESPNLWWVPNNNDQAGEKVLVDAEYAIGGNAEHQPNTLLRGLDNWIYNAKSDKRYKRKGNEWIIEHTHFRGQWGIAQDNYGRLYYNHNSANVLGDYFTPGFGADNSNQRKVAGFIEAIVPNNRVYPLRPTPGVNRGYMDGILDSTKRLVNFTAASALTIYRGDLFGNDYAFNAFVPEPAANLIKRNILRENGNTVEGEQAYENTEFLRSLDERFRPVYLSNGPDGALYVVDMYRGIIQHKTYVTPYLREQIAERDLTLPHEVGRIYRIVPEDGKREMVTFPQDAQGLVKLLSSPNGWVRDKAQQIIIDRKLTDAIPELRNLLKDASNPLPLIHSLWTLEGLGDLTSADVTALFGQPDLHIKMQAFSAMANIINKDNYNDFVPFLDQMIDQKDAAIAPYIAFSTEKIEPFNEALAGQLLNKLVQAFPNDKLVADAVVSGLYNKEAAFLKQVESNGLDTSTAINKSLNQTMKDILRAKDDVNTAAARQKYPQGAMIFNRNCATCHGRDGYGIESLAPPLNKSDWALGEKDKVIATVLFGLSGPIVINGETTNFAGDMPGIGQSSEFTDSDIAQVISFVRNAWSNSASSVSEEDVAKIREKFKGREGAFTLKEMDENWKRN</sequence>
<evidence type="ECO:0000256" key="2">
    <source>
        <dbReference type="ARBA" id="ARBA00022723"/>
    </source>
</evidence>
<dbReference type="AlphaFoldDB" id="A0A4R1LXP3"/>
<dbReference type="InterPro" id="IPR016024">
    <property type="entry name" value="ARM-type_fold"/>
</dbReference>
<feature type="chain" id="PRO_5021023639" evidence="5">
    <location>
        <begin position="29"/>
        <end position="761"/>
    </location>
</feature>
<dbReference type="EMBL" id="SMGO01000002">
    <property type="protein sequence ID" value="TCK83284.1"/>
    <property type="molecule type" value="Genomic_DNA"/>
</dbReference>
<name>A0A4R1LXP3_9SPHI</name>
<dbReference type="RefSeq" id="WP_132224136.1">
    <property type="nucleotide sequence ID" value="NZ_SMGO01000002.1"/>
</dbReference>
<dbReference type="Gene3D" id="2.120.10.30">
    <property type="entry name" value="TolB, C-terminal domain"/>
    <property type="match status" value="1"/>
</dbReference>
<gene>
    <name evidence="7" type="ORF">C8N28_1875</name>
</gene>
<dbReference type="PANTHER" id="PTHR33546">
    <property type="entry name" value="LARGE, MULTIFUNCTIONAL SECRETED PROTEIN-RELATED"/>
    <property type="match status" value="1"/>
</dbReference>
<proteinExistence type="predicted"/>
<dbReference type="Proteomes" id="UP000294616">
    <property type="component" value="Unassembled WGS sequence"/>
</dbReference>
<keyword evidence="2 4" id="KW-0479">Metal-binding</keyword>
<feature type="domain" description="Cytochrome c" evidence="6">
    <location>
        <begin position="629"/>
        <end position="723"/>
    </location>
</feature>
<dbReference type="OrthoDB" id="9811395at2"/>
<dbReference type="InterPro" id="IPR011989">
    <property type="entry name" value="ARM-like"/>
</dbReference>
<keyword evidence="1 4" id="KW-0349">Heme</keyword>
<dbReference type="GO" id="GO:0046872">
    <property type="term" value="F:metal ion binding"/>
    <property type="evidence" value="ECO:0007669"/>
    <property type="project" value="UniProtKB-KW"/>
</dbReference>
<dbReference type="SUPFAM" id="SSF48371">
    <property type="entry name" value="ARM repeat"/>
    <property type="match status" value="1"/>
</dbReference>
<organism evidence="7 8">
    <name type="scientific">Albibacterium bauzanense</name>
    <dbReference type="NCBI Taxonomy" id="653929"/>
    <lineage>
        <taxon>Bacteria</taxon>
        <taxon>Pseudomonadati</taxon>
        <taxon>Bacteroidota</taxon>
        <taxon>Sphingobacteriia</taxon>
        <taxon>Sphingobacteriales</taxon>
        <taxon>Sphingobacteriaceae</taxon>
        <taxon>Albibacterium</taxon>
    </lineage>
</organism>
<evidence type="ECO:0000256" key="3">
    <source>
        <dbReference type="ARBA" id="ARBA00023004"/>
    </source>
</evidence>
<keyword evidence="3 4" id="KW-0408">Iron</keyword>
<dbReference type="SUPFAM" id="SSF46626">
    <property type="entry name" value="Cytochrome c"/>
    <property type="match status" value="1"/>
</dbReference>
<evidence type="ECO:0000313" key="7">
    <source>
        <dbReference type="EMBL" id="TCK83284.1"/>
    </source>
</evidence>
<evidence type="ECO:0000256" key="5">
    <source>
        <dbReference type="SAM" id="SignalP"/>
    </source>
</evidence>
<accession>A0A4R1LXP3</accession>
<dbReference type="SUPFAM" id="SSF63829">
    <property type="entry name" value="Calcium-dependent phosphotriesterase"/>
    <property type="match status" value="1"/>
</dbReference>
<dbReference type="GO" id="GO:0020037">
    <property type="term" value="F:heme binding"/>
    <property type="evidence" value="ECO:0007669"/>
    <property type="project" value="InterPro"/>
</dbReference>
<dbReference type="Pfam" id="PF23500">
    <property type="entry name" value="DUF7133"/>
    <property type="match status" value="1"/>
</dbReference>
<dbReference type="PANTHER" id="PTHR33546:SF1">
    <property type="entry name" value="LARGE, MULTIFUNCTIONAL SECRETED PROTEIN"/>
    <property type="match status" value="1"/>
</dbReference>
<keyword evidence="5" id="KW-0732">Signal</keyword>
<dbReference type="PROSITE" id="PS51007">
    <property type="entry name" value="CYTC"/>
    <property type="match status" value="1"/>
</dbReference>